<reference evidence="2" key="1">
    <citation type="submission" date="2023-02" db="EMBL/GenBank/DDBJ databases">
        <title>Mating type loci evolution in Malassezia.</title>
        <authorList>
            <person name="Coelho M.A."/>
        </authorList>
    </citation>
    <scope>NUCLEOTIDE SEQUENCE</scope>
    <source>
        <strain evidence="2">CBS 14136</strain>
    </source>
</reference>
<dbReference type="GO" id="GO:0005664">
    <property type="term" value="C:nuclear origin of replication recognition complex"/>
    <property type="evidence" value="ECO:0007669"/>
    <property type="project" value="InterPro"/>
</dbReference>
<evidence type="ECO:0000313" key="2">
    <source>
        <dbReference type="EMBL" id="WFD42544.1"/>
    </source>
</evidence>
<proteinExistence type="predicted"/>
<name>A0AAF0F9T3_9BASI</name>
<dbReference type="Proteomes" id="UP001214628">
    <property type="component" value="Chromosome 1"/>
</dbReference>
<dbReference type="Pfam" id="PF18137">
    <property type="entry name" value="WHD_ORC"/>
    <property type="match status" value="1"/>
</dbReference>
<feature type="domain" description="Origin recognition complex subunit 3 winged helix C-terminal" evidence="1">
    <location>
        <begin position="327"/>
        <end position="468"/>
    </location>
</feature>
<dbReference type="GO" id="GO:0031261">
    <property type="term" value="C:DNA replication preinitiation complex"/>
    <property type="evidence" value="ECO:0007669"/>
    <property type="project" value="TreeGrafter"/>
</dbReference>
<dbReference type="PANTHER" id="PTHR12748:SF0">
    <property type="entry name" value="ORIGIN RECOGNITION COMPLEX SUBUNIT 3"/>
    <property type="match status" value="1"/>
</dbReference>
<dbReference type="EMBL" id="CP118375">
    <property type="protein sequence ID" value="WFD42544.1"/>
    <property type="molecule type" value="Genomic_DNA"/>
</dbReference>
<accession>A0AAF0F9T3</accession>
<dbReference type="PANTHER" id="PTHR12748">
    <property type="entry name" value="ORIGIN RECOGNITION COMPLEX SUBUNIT 3"/>
    <property type="match status" value="1"/>
</dbReference>
<dbReference type="GO" id="GO:0003688">
    <property type="term" value="F:DNA replication origin binding"/>
    <property type="evidence" value="ECO:0007669"/>
    <property type="project" value="TreeGrafter"/>
</dbReference>
<gene>
    <name evidence="2" type="primary">ORC3</name>
    <name evidence="2" type="ORF">MPSI1_001190</name>
</gene>
<dbReference type="InterPro" id="IPR020795">
    <property type="entry name" value="ORC3"/>
</dbReference>
<evidence type="ECO:0000313" key="3">
    <source>
        <dbReference type="Proteomes" id="UP001214628"/>
    </source>
</evidence>
<dbReference type="AlphaFoldDB" id="A0AAF0F9T3"/>
<sequence>MSVANKIIKDSDPQIYGSLMDEYEMSDLTLLDAYLDTRHCSPIQLTLYGVEKIASAPLNDFIQALQDWQNVSLLRIVFVYTAPLAPLSAFLYTIPCEKEFLQHWTVEMADALRLAAVAPYAARNQAPPDNVRHFLNDTRTLLEALTDCRNDLARWEASRVVVLTTVQLLLEQTRTANMNGTRLSFSACLATSLILDAPFTDWDLGCSSAYAMTLSTPNAQRLSALLRHLASTLSISETRSLAEHLLAKFQACSAKFEQAGAAATDTSGAALHNLLQNPQERYPELFAQWLVDCWDVMLDRPVNGLMTSIWTYDYAQPISAVLEGAARSTILLALDKPNQTLASMMAASIYASGSGLSNPHSDWPERAMGISDLDELRAALAETQHAEVPDVCRLYALYKDSGKFINLADWYDAFLQSLEVDLRYTSQDINQDASQYQMRFALAINELALLGLLAPTGRKVEHLCRTVWDLPIEGMPETA</sequence>
<dbReference type="GO" id="GO:0005656">
    <property type="term" value="C:nuclear pre-replicative complex"/>
    <property type="evidence" value="ECO:0007669"/>
    <property type="project" value="TreeGrafter"/>
</dbReference>
<dbReference type="GO" id="GO:0006270">
    <property type="term" value="P:DNA replication initiation"/>
    <property type="evidence" value="ECO:0007669"/>
    <property type="project" value="TreeGrafter"/>
</dbReference>
<keyword evidence="3" id="KW-1185">Reference proteome</keyword>
<organism evidence="2 3">
    <name type="scientific">Malassezia psittaci</name>
    <dbReference type="NCBI Taxonomy" id="1821823"/>
    <lineage>
        <taxon>Eukaryota</taxon>
        <taxon>Fungi</taxon>
        <taxon>Dikarya</taxon>
        <taxon>Basidiomycota</taxon>
        <taxon>Ustilaginomycotina</taxon>
        <taxon>Malasseziomycetes</taxon>
        <taxon>Malasseziales</taxon>
        <taxon>Malasseziaceae</taxon>
        <taxon>Malassezia</taxon>
    </lineage>
</organism>
<evidence type="ECO:0000259" key="1">
    <source>
        <dbReference type="Pfam" id="PF18137"/>
    </source>
</evidence>
<protein>
    <submittedName>
        <fullName evidence="2">Origin recognition complex subunit 3</fullName>
    </submittedName>
</protein>
<dbReference type="InterPro" id="IPR040855">
    <property type="entry name" value="ORC_WH_C"/>
</dbReference>